<reference evidence="3" key="1">
    <citation type="journal article" date="2014" name="Int. J. Syst. Evol. Microbiol.">
        <title>Complete genome sequence of Corynebacterium casei LMG S-19264T (=DSM 44701T), isolated from a smear-ripened cheese.</title>
        <authorList>
            <consortium name="US DOE Joint Genome Institute (JGI-PGF)"/>
            <person name="Walter F."/>
            <person name="Albersmeier A."/>
            <person name="Kalinowski J."/>
            <person name="Ruckert C."/>
        </authorList>
    </citation>
    <scope>NUCLEOTIDE SEQUENCE</scope>
    <source>
        <strain evidence="3">CGMCC 1.15034</strain>
    </source>
</reference>
<dbReference type="Proteomes" id="UP000625079">
    <property type="component" value="Unassembled WGS sequence"/>
</dbReference>
<dbReference type="SUPFAM" id="SSF52172">
    <property type="entry name" value="CheY-like"/>
    <property type="match status" value="1"/>
</dbReference>
<feature type="domain" description="Response regulatory" evidence="2">
    <location>
        <begin position="18"/>
        <end position="129"/>
    </location>
</feature>
<evidence type="ECO:0000313" key="3">
    <source>
        <dbReference type="EMBL" id="GGI21232.1"/>
    </source>
</evidence>
<dbReference type="Proteomes" id="UP000593880">
    <property type="component" value="Chromosome"/>
</dbReference>
<dbReference type="InterPro" id="IPR001789">
    <property type="entry name" value="Sig_transdc_resp-reg_receiver"/>
</dbReference>
<organism evidence="3 6">
    <name type="scientific">Bradyrhizobium guangdongense</name>
    <dbReference type="NCBI Taxonomy" id="1325090"/>
    <lineage>
        <taxon>Bacteria</taxon>
        <taxon>Pseudomonadati</taxon>
        <taxon>Pseudomonadota</taxon>
        <taxon>Alphaproteobacteria</taxon>
        <taxon>Hyphomicrobiales</taxon>
        <taxon>Nitrobacteraceae</taxon>
        <taxon>Bradyrhizobium</taxon>
    </lineage>
</organism>
<evidence type="ECO:0000313" key="6">
    <source>
        <dbReference type="Proteomes" id="UP000625079"/>
    </source>
</evidence>
<dbReference type="PROSITE" id="PS50110">
    <property type="entry name" value="RESPONSE_REGULATORY"/>
    <property type="match status" value="1"/>
</dbReference>
<keyword evidence="1" id="KW-0597">Phosphoprotein</keyword>
<dbReference type="EMBL" id="CP030057">
    <property type="protein sequence ID" value="QOZ62059.1"/>
    <property type="molecule type" value="Genomic_DNA"/>
</dbReference>
<protein>
    <submittedName>
        <fullName evidence="3">Response regulator</fullName>
    </submittedName>
</protein>
<keyword evidence="5" id="KW-1185">Reference proteome</keyword>
<dbReference type="InterPro" id="IPR011006">
    <property type="entry name" value="CheY-like_superfamily"/>
</dbReference>
<dbReference type="RefSeq" id="WP_128967647.1">
    <property type="nucleotide sequence ID" value="NZ_BMHC01000002.1"/>
</dbReference>
<evidence type="ECO:0000313" key="5">
    <source>
        <dbReference type="Proteomes" id="UP000593880"/>
    </source>
</evidence>
<dbReference type="AlphaFoldDB" id="A0A410VB96"/>
<reference evidence="4 5" key="2">
    <citation type="submission" date="2018-06" db="EMBL/GenBank/DDBJ databases">
        <title>Comparative genomics of rhizobia nodulating Arachis hypogaea in China.</title>
        <authorList>
            <person name="Li Y."/>
        </authorList>
    </citation>
    <scope>NUCLEOTIDE SEQUENCE [LARGE SCALE GENOMIC DNA]</scope>
    <source>
        <strain evidence="4 5">CCBAU 51658</strain>
    </source>
</reference>
<gene>
    <name evidence="3" type="primary">exsF</name>
    <name evidence="3" type="ORF">GCM10010987_13290</name>
    <name evidence="4" type="ORF">XH86_27470</name>
</gene>
<evidence type="ECO:0000313" key="4">
    <source>
        <dbReference type="EMBL" id="QOZ62059.1"/>
    </source>
</evidence>
<sequence length="134" mass="14687">MVMPETLSRERAPLSGRRVLVVEDEYFLADDISRALRSVGADVAGPVGEVGDALRILHDGSVLDGAVLDVNLRNEMVFPIAQELRARQVPFVFTTGYDPVSIAPEFQDVLRWEKPIDVAAMIRGLGGLIGPREM</sequence>
<evidence type="ECO:0000256" key="1">
    <source>
        <dbReference type="PROSITE-ProRule" id="PRU00169"/>
    </source>
</evidence>
<feature type="modified residue" description="4-aspartylphosphate" evidence="1">
    <location>
        <position position="69"/>
    </location>
</feature>
<accession>A0A410VB96</accession>
<proteinExistence type="predicted"/>
<dbReference type="Gene3D" id="3.40.50.2300">
    <property type="match status" value="1"/>
</dbReference>
<dbReference type="GO" id="GO:0000160">
    <property type="term" value="P:phosphorelay signal transduction system"/>
    <property type="evidence" value="ECO:0007669"/>
    <property type="project" value="InterPro"/>
</dbReference>
<name>A0A410VB96_9BRAD</name>
<dbReference type="EMBL" id="BMHC01000002">
    <property type="protein sequence ID" value="GGI21232.1"/>
    <property type="molecule type" value="Genomic_DNA"/>
</dbReference>
<reference evidence="3" key="3">
    <citation type="submission" date="2022-12" db="EMBL/GenBank/DDBJ databases">
        <authorList>
            <person name="Sun Q."/>
            <person name="Zhou Y."/>
        </authorList>
    </citation>
    <scope>NUCLEOTIDE SEQUENCE</scope>
    <source>
        <strain evidence="3">CGMCC 1.15034</strain>
    </source>
</reference>
<dbReference type="OrthoDB" id="582170at2"/>
<evidence type="ECO:0000259" key="2">
    <source>
        <dbReference type="PROSITE" id="PS50110"/>
    </source>
</evidence>